<dbReference type="InterPro" id="IPR000873">
    <property type="entry name" value="AMP-dep_synth/lig_dom"/>
</dbReference>
<dbReference type="AlphaFoldDB" id="A0A1M5YA94"/>
<dbReference type="GO" id="GO:0004467">
    <property type="term" value="F:long-chain fatty acid-CoA ligase activity"/>
    <property type="evidence" value="ECO:0007669"/>
    <property type="project" value="UniProtKB-EC"/>
</dbReference>
<dbReference type="Pfam" id="PF23562">
    <property type="entry name" value="AMP-binding_C_3"/>
    <property type="match status" value="1"/>
</dbReference>
<dbReference type="PANTHER" id="PTHR43272">
    <property type="entry name" value="LONG-CHAIN-FATTY-ACID--COA LIGASE"/>
    <property type="match status" value="1"/>
</dbReference>
<dbReference type="Pfam" id="PF00501">
    <property type="entry name" value="AMP-binding"/>
    <property type="match status" value="1"/>
</dbReference>
<protein>
    <submittedName>
        <fullName evidence="6">Long-chain acyl-CoA synthetase</fullName>
    </submittedName>
</protein>
<dbReference type="STRING" id="1121409.SAMN02745124_03791"/>
<reference evidence="6 7" key="1">
    <citation type="submission" date="2016-11" db="EMBL/GenBank/DDBJ databases">
        <authorList>
            <person name="Jaros S."/>
            <person name="Januszkiewicz K."/>
            <person name="Wedrychowicz H."/>
        </authorList>
    </citation>
    <scope>NUCLEOTIDE SEQUENCE [LARGE SCALE GENOMIC DNA]</scope>
    <source>
        <strain evidence="6 7">DSM 9705</strain>
    </source>
</reference>
<dbReference type="GO" id="GO:0016020">
    <property type="term" value="C:membrane"/>
    <property type="evidence" value="ECO:0007669"/>
    <property type="project" value="TreeGrafter"/>
</dbReference>
<dbReference type="Proteomes" id="UP000184139">
    <property type="component" value="Unassembled WGS sequence"/>
</dbReference>
<keyword evidence="3" id="KW-0443">Lipid metabolism</keyword>
<dbReference type="InterPro" id="IPR045851">
    <property type="entry name" value="AMP-bd_C_sf"/>
</dbReference>
<evidence type="ECO:0000256" key="3">
    <source>
        <dbReference type="ARBA" id="ARBA00023098"/>
    </source>
</evidence>
<evidence type="ECO:0000256" key="4">
    <source>
        <dbReference type="ARBA" id="ARBA00024484"/>
    </source>
</evidence>
<dbReference type="PROSITE" id="PS00455">
    <property type="entry name" value="AMP_BINDING"/>
    <property type="match status" value="1"/>
</dbReference>
<evidence type="ECO:0000259" key="5">
    <source>
        <dbReference type="Pfam" id="PF00501"/>
    </source>
</evidence>
<dbReference type="OrthoDB" id="9803968at2"/>
<evidence type="ECO:0000313" key="6">
    <source>
        <dbReference type="EMBL" id="SHI09000.1"/>
    </source>
</evidence>
<keyword evidence="7" id="KW-1185">Reference proteome</keyword>
<feature type="domain" description="AMP-dependent synthetase/ligase" evidence="5">
    <location>
        <begin position="15"/>
        <end position="429"/>
    </location>
</feature>
<dbReference type="InterPro" id="IPR042099">
    <property type="entry name" value="ANL_N_sf"/>
</dbReference>
<accession>A0A1M5YA94</accession>
<evidence type="ECO:0000256" key="1">
    <source>
        <dbReference type="ARBA" id="ARBA00022598"/>
    </source>
</evidence>
<dbReference type="PANTHER" id="PTHR43272:SF32">
    <property type="entry name" value="AMP-DEPENDENT SYNTHETASE_LIGASE DOMAIN-CONTAINING PROTEIN"/>
    <property type="match status" value="1"/>
</dbReference>
<evidence type="ECO:0000313" key="7">
    <source>
        <dbReference type="Proteomes" id="UP000184139"/>
    </source>
</evidence>
<keyword evidence="2" id="KW-0276">Fatty acid metabolism</keyword>
<dbReference type="EMBL" id="FQXS01000031">
    <property type="protein sequence ID" value="SHI09000.1"/>
    <property type="molecule type" value="Genomic_DNA"/>
</dbReference>
<dbReference type="RefSeq" id="WP_073378583.1">
    <property type="nucleotide sequence ID" value="NZ_FQXS01000031.1"/>
</dbReference>
<name>A0A1M5YA94_9BACT</name>
<dbReference type="Gene3D" id="3.40.50.12780">
    <property type="entry name" value="N-terminal domain of ligase-like"/>
    <property type="match status" value="1"/>
</dbReference>
<dbReference type="Gene3D" id="3.30.300.30">
    <property type="match status" value="1"/>
</dbReference>
<dbReference type="CDD" id="cd05907">
    <property type="entry name" value="VL_LC_FACS_like"/>
    <property type="match status" value="1"/>
</dbReference>
<proteinExistence type="predicted"/>
<dbReference type="SUPFAM" id="SSF56801">
    <property type="entry name" value="Acetyl-CoA synthetase-like"/>
    <property type="match status" value="1"/>
</dbReference>
<evidence type="ECO:0000256" key="2">
    <source>
        <dbReference type="ARBA" id="ARBA00022832"/>
    </source>
</evidence>
<sequence>MDFLSHQSIPAILKVNARQFAKKTAVSFKKQGVFLSLTYEEFYERVLMLARGLVKVGLKPEDPVCIFSENRLGWAISDFGIQSARGIPVPIYATNTGKQAAYIINHCGAKIVFVSTKAQYEKLLEVRDEIPGVELVISYERFIGDRSFPVYTQYQLSEAGEPLLPEEKVEIERMIDQIAQQDLITIIYTSGTTGVPKGVMLTQYNIMSNAQIGLKQLGALKDQETFLSFLPLSHVLERTAGYYATLLSGQHVAFAEDVKKVMENMVEVQPTWMVSVPRLFEKIYSRVHENAHQLSPLRRSIFHRALQVGRDYANKKYVDGQVDGLLAMQYRLYDRLVFRKIRDRFGGRLRGFICGGAPLDRTINEFMWAIGLPVFNGYGLTETSPALTLCNLGAVRFDSVGKPLAMTELKLAEDGELLVKGPQVMRGYYKSEEKTAEIFSDGWLKTGDIARIDENGFVYIVDRKKEIIVTAGGKNIAPQPIENELKLDKYISQAIVFGDRKPYLVALLNPNLERLIDWSREEELDYLDTDELVKSNRVRALYTERIAELNKNLPPYATIKEFVLIPGEFTIEGGELTPTLKLKRKEIYNKYKEMVDQMYMKKGNGLVFQTTSTDGEKK</sequence>
<keyword evidence="1" id="KW-0436">Ligase</keyword>
<organism evidence="6 7">
    <name type="scientific">Desulfofustis glycolicus DSM 9705</name>
    <dbReference type="NCBI Taxonomy" id="1121409"/>
    <lineage>
        <taxon>Bacteria</taxon>
        <taxon>Pseudomonadati</taxon>
        <taxon>Thermodesulfobacteriota</taxon>
        <taxon>Desulfobulbia</taxon>
        <taxon>Desulfobulbales</taxon>
        <taxon>Desulfocapsaceae</taxon>
        <taxon>Desulfofustis</taxon>
    </lineage>
</organism>
<gene>
    <name evidence="6" type="ORF">SAMN02745124_03791</name>
</gene>
<dbReference type="InterPro" id="IPR020845">
    <property type="entry name" value="AMP-binding_CS"/>
</dbReference>
<comment type="catalytic activity">
    <reaction evidence="4">
        <text>a long-chain fatty acid + ATP + CoA = a long-chain fatty acyl-CoA + AMP + diphosphate</text>
        <dbReference type="Rhea" id="RHEA:15421"/>
        <dbReference type="ChEBI" id="CHEBI:30616"/>
        <dbReference type="ChEBI" id="CHEBI:33019"/>
        <dbReference type="ChEBI" id="CHEBI:57287"/>
        <dbReference type="ChEBI" id="CHEBI:57560"/>
        <dbReference type="ChEBI" id="CHEBI:83139"/>
        <dbReference type="ChEBI" id="CHEBI:456215"/>
        <dbReference type="EC" id="6.2.1.3"/>
    </reaction>
    <physiologicalReaction direction="left-to-right" evidence="4">
        <dbReference type="Rhea" id="RHEA:15422"/>
    </physiologicalReaction>
</comment>